<evidence type="ECO:0000313" key="8">
    <source>
        <dbReference type="EMBL" id="PFH01489.1"/>
    </source>
</evidence>
<feature type="domain" description="Phosphoribosyltransferase" evidence="6">
    <location>
        <begin position="108"/>
        <end position="257"/>
    </location>
</feature>
<dbReference type="EMBL" id="PDBW01000001">
    <property type="protein sequence ID" value="PFH01489.1"/>
    <property type="molecule type" value="Genomic_DNA"/>
</dbReference>
<feature type="domain" description="Bacterial purine repressor N-terminal" evidence="7">
    <location>
        <begin position="5"/>
        <end position="74"/>
    </location>
</feature>
<dbReference type="InterPro" id="IPR029057">
    <property type="entry name" value="PRTase-like"/>
</dbReference>
<dbReference type="PANTHER" id="PTHR43864:SF2">
    <property type="entry name" value="PUR OPERON REPRESSOR"/>
    <property type="match status" value="1"/>
</dbReference>
<comment type="similarity">
    <text evidence="5">Belongs to the purine/pyrimidine phosphoribosyltransferase family. PurR subfamily.</text>
</comment>
<dbReference type="SUPFAM" id="SSF53271">
    <property type="entry name" value="PRTase-like"/>
    <property type="match status" value="1"/>
</dbReference>
<dbReference type="GO" id="GO:0045982">
    <property type="term" value="P:negative regulation of purine nucleobase metabolic process"/>
    <property type="evidence" value="ECO:0007669"/>
    <property type="project" value="InterPro"/>
</dbReference>
<dbReference type="InterPro" id="IPR000836">
    <property type="entry name" value="PRTase_dom"/>
</dbReference>
<keyword evidence="4" id="KW-0804">Transcription</keyword>
<organism evidence="8 9">
    <name type="scientific">Acetivibrio thermocellus AD2</name>
    <dbReference type="NCBI Taxonomy" id="1138384"/>
    <lineage>
        <taxon>Bacteria</taxon>
        <taxon>Bacillati</taxon>
        <taxon>Bacillota</taxon>
        <taxon>Clostridia</taxon>
        <taxon>Eubacteriales</taxon>
        <taxon>Oscillospiraceae</taxon>
        <taxon>Acetivibrio</taxon>
    </lineage>
</organism>
<dbReference type="GO" id="GO:0045892">
    <property type="term" value="P:negative regulation of DNA-templated transcription"/>
    <property type="evidence" value="ECO:0007669"/>
    <property type="project" value="InterPro"/>
</dbReference>
<comment type="caution">
    <text evidence="8">The sequence shown here is derived from an EMBL/GenBank/DDBJ whole genome shotgun (WGS) entry which is preliminary data.</text>
</comment>
<name>A0AB36TBT6_ACETH</name>
<proteinExistence type="inferred from homology"/>
<dbReference type="PANTHER" id="PTHR43864">
    <property type="entry name" value="HYPOXANTHINE/GUANINE PHOSPHORIBOSYLTRANSFERASE"/>
    <property type="match status" value="1"/>
</dbReference>
<evidence type="ECO:0000256" key="5">
    <source>
        <dbReference type="ARBA" id="ARBA00049656"/>
    </source>
</evidence>
<evidence type="ECO:0000256" key="3">
    <source>
        <dbReference type="ARBA" id="ARBA00023125"/>
    </source>
</evidence>
<dbReference type="NCBIfam" id="TIGR01743">
    <property type="entry name" value="purR_Bsub"/>
    <property type="match status" value="1"/>
</dbReference>
<dbReference type="InterPro" id="IPR015265">
    <property type="entry name" value="PuR_N"/>
</dbReference>
<dbReference type="SUPFAM" id="SSF46785">
    <property type="entry name" value="Winged helix' DNA-binding domain"/>
    <property type="match status" value="1"/>
</dbReference>
<dbReference type="InterPro" id="IPR010078">
    <property type="entry name" value="PurR_Bsub"/>
</dbReference>
<evidence type="ECO:0000259" key="6">
    <source>
        <dbReference type="Pfam" id="PF00156"/>
    </source>
</evidence>
<sequence>MEKFHRNERLAVLMKTLCDSPGETFTLGSFAEMFGSAKSTISEDMDIVQNLLQKFDLGSVESIAGSTGGIRFVPGCKKEKVKSVLNSLCQDLSNSQRILPGGYLYMLDIIYDPKRIFEIGSIFAGYFFKREIDCVITVETKGIPLAFATAKQLGVPLMIARHNSEATDGPSVNINYVSGSSKKIQTMVLPMRALKGHSRLLFIDDFMKGGGTAKGIIDMAKEFECEVVGIGVFIETLEPAKKLVDDYVSLITLNIVNTEEKLIDVKPSKEWL</sequence>
<reference evidence="8 9" key="1">
    <citation type="submission" date="2017-09" db="EMBL/GenBank/DDBJ databases">
        <title>Evaluation of Pacific Biosciences Sequencing Technology to Finishing C. thermocellum Genome Sequences.</title>
        <authorList>
            <person name="Brown S."/>
        </authorList>
    </citation>
    <scope>NUCLEOTIDE SEQUENCE [LARGE SCALE GENOMIC DNA]</scope>
    <source>
        <strain evidence="8 9">AD2</strain>
    </source>
</reference>
<dbReference type="InterPro" id="IPR050118">
    <property type="entry name" value="Pur/Pyrimidine_PRTase"/>
</dbReference>
<dbReference type="Gene3D" id="3.40.50.2020">
    <property type="match status" value="1"/>
</dbReference>
<dbReference type="Gene3D" id="1.10.10.10">
    <property type="entry name" value="Winged helix-like DNA-binding domain superfamily/Winged helix DNA-binding domain"/>
    <property type="match status" value="1"/>
</dbReference>
<dbReference type="Proteomes" id="UP000223596">
    <property type="component" value="Unassembled WGS sequence"/>
</dbReference>
<dbReference type="CDD" id="cd06223">
    <property type="entry name" value="PRTases_typeI"/>
    <property type="match status" value="1"/>
</dbReference>
<evidence type="ECO:0000256" key="2">
    <source>
        <dbReference type="ARBA" id="ARBA00023015"/>
    </source>
</evidence>
<evidence type="ECO:0000256" key="4">
    <source>
        <dbReference type="ARBA" id="ARBA00023163"/>
    </source>
</evidence>
<dbReference type="Pfam" id="PF09182">
    <property type="entry name" value="PuR_N"/>
    <property type="match status" value="1"/>
</dbReference>
<evidence type="ECO:0000259" key="7">
    <source>
        <dbReference type="Pfam" id="PF09182"/>
    </source>
</evidence>
<dbReference type="GO" id="GO:0003677">
    <property type="term" value="F:DNA binding"/>
    <property type="evidence" value="ECO:0007669"/>
    <property type="project" value="UniProtKB-KW"/>
</dbReference>
<dbReference type="Pfam" id="PF00156">
    <property type="entry name" value="Pribosyltran"/>
    <property type="match status" value="1"/>
</dbReference>
<protein>
    <submittedName>
        <fullName evidence="8">Purine operon repressor PurR</fullName>
    </submittedName>
</protein>
<dbReference type="InterPro" id="IPR036390">
    <property type="entry name" value="WH_DNA-bd_sf"/>
</dbReference>
<gene>
    <name evidence="8" type="ORF">M972_11221</name>
</gene>
<keyword evidence="3" id="KW-0238">DNA-binding</keyword>
<dbReference type="GeneID" id="35804203"/>
<evidence type="ECO:0000256" key="1">
    <source>
        <dbReference type="ARBA" id="ARBA00011738"/>
    </source>
</evidence>
<accession>A0AB36TBT6</accession>
<dbReference type="RefSeq" id="WP_003512919.1">
    <property type="nucleotide sequence ID" value="NZ_CP013828.1"/>
</dbReference>
<keyword evidence="2" id="KW-0805">Transcription regulation</keyword>
<dbReference type="AlphaFoldDB" id="A0AB36TBT6"/>
<evidence type="ECO:0000313" key="9">
    <source>
        <dbReference type="Proteomes" id="UP000223596"/>
    </source>
</evidence>
<comment type="subunit">
    <text evidence="1">Homodimer.</text>
</comment>
<dbReference type="InterPro" id="IPR036388">
    <property type="entry name" value="WH-like_DNA-bd_sf"/>
</dbReference>